<evidence type="ECO:0000313" key="2">
    <source>
        <dbReference type="EMBL" id="QFU81398.1"/>
    </source>
</evidence>
<name>A0A5P9NZS4_9EURY</name>
<feature type="region of interest" description="Disordered" evidence="1">
    <location>
        <begin position="180"/>
        <end position="202"/>
    </location>
</feature>
<proteinExistence type="predicted"/>
<accession>A0A5P9NZS4</accession>
<dbReference type="Pfam" id="PF20575">
    <property type="entry name" value="HTH_63"/>
    <property type="match status" value="1"/>
</dbReference>
<reference evidence="2 3" key="1">
    <citation type="journal article" date="2007" name="Int. J. Syst. Evol. Microbiol.">
        <title>Natronorubrum sulfidifaciens sp. nov., an extremely haloalkaliphilic archaeon isolated from Aiding salt lake in Xin-Jiang, China.</title>
        <authorList>
            <person name="Cui H.L."/>
            <person name="Tohty D."/>
            <person name="Liu H.C."/>
            <person name="Liu S.J."/>
            <person name="Oren A."/>
            <person name="Zhou P.J."/>
        </authorList>
    </citation>
    <scope>NUCLEOTIDE SEQUENCE [LARGE SCALE GENOMIC DNA]</scope>
    <source>
        <strain evidence="2 3">7-3</strain>
    </source>
</reference>
<dbReference type="AlphaFoldDB" id="A0A5P9NZS4"/>
<gene>
    <name evidence="2" type="ORF">GCU68_01915</name>
</gene>
<dbReference type="Proteomes" id="UP000326170">
    <property type="component" value="Chromosome"/>
</dbReference>
<sequence>MRRHPRKRSGVSEHTTTPKTVELWIRSFTPMKAGPTQKRALECLDDLKSSAPVESIEVGVWGKEVERTNRTTRIPQLERIETRLEAFESWAARTSRSLEPFFRNTSIESTITGEHYDVWRLPTIALAEFGADDELLHVAPCRNGNETVDVFDRIDTLVDDDTDATLPGDEENRTTEVIVDRPNDCTNRYGSGRIDPPPFRSD</sequence>
<evidence type="ECO:0000256" key="1">
    <source>
        <dbReference type="SAM" id="MobiDB-lite"/>
    </source>
</evidence>
<evidence type="ECO:0000313" key="3">
    <source>
        <dbReference type="Proteomes" id="UP000326170"/>
    </source>
</evidence>
<dbReference type="KEGG" id="nas:GCU68_01915"/>
<keyword evidence="3" id="KW-1185">Reference proteome</keyword>
<dbReference type="EMBL" id="CP045488">
    <property type="protein sequence ID" value="QFU81398.1"/>
    <property type="molecule type" value="Genomic_DNA"/>
</dbReference>
<organism evidence="2 3">
    <name type="scientific">Natronorubrum aibiense</name>
    <dbReference type="NCBI Taxonomy" id="348826"/>
    <lineage>
        <taxon>Archaea</taxon>
        <taxon>Methanobacteriati</taxon>
        <taxon>Methanobacteriota</taxon>
        <taxon>Stenosarchaea group</taxon>
        <taxon>Halobacteria</taxon>
        <taxon>Halobacteriales</taxon>
        <taxon>Natrialbaceae</taxon>
        <taxon>Natronorubrum</taxon>
    </lineage>
</organism>
<dbReference type="InterPro" id="IPR046783">
    <property type="entry name" value="HTH_63"/>
</dbReference>
<protein>
    <submittedName>
        <fullName evidence="2">Uncharacterized protein</fullName>
    </submittedName>
</protein>